<accession>W4JXQ0</accession>
<dbReference type="InParanoid" id="W4JXQ0"/>
<protein>
    <recommendedName>
        <fullName evidence="2">NADP-dependent oxidoreductase domain-containing protein</fullName>
    </recommendedName>
</protein>
<evidence type="ECO:0000313" key="4">
    <source>
        <dbReference type="Proteomes" id="UP000030671"/>
    </source>
</evidence>
<reference evidence="3 4" key="1">
    <citation type="journal article" date="2012" name="New Phytol.">
        <title>Insight into trade-off between wood decay and parasitism from the genome of a fungal forest pathogen.</title>
        <authorList>
            <person name="Olson A."/>
            <person name="Aerts A."/>
            <person name="Asiegbu F."/>
            <person name="Belbahri L."/>
            <person name="Bouzid O."/>
            <person name="Broberg A."/>
            <person name="Canback B."/>
            <person name="Coutinho P.M."/>
            <person name="Cullen D."/>
            <person name="Dalman K."/>
            <person name="Deflorio G."/>
            <person name="van Diepen L.T."/>
            <person name="Dunand C."/>
            <person name="Duplessis S."/>
            <person name="Durling M."/>
            <person name="Gonthier P."/>
            <person name="Grimwood J."/>
            <person name="Fossdal C.G."/>
            <person name="Hansson D."/>
            <person name="Henrissat B."/>
            <person name="Hietala A."/>
            <person name="Himmelstrand K."/>
            <person name="Hoffmeister D."/>
            <person name="Hogberg N."/>
            <person name="James T.Y."/>
            <person name="Karlsson M."/>
            <person name="Kohler A."/>
            <person name="Kues U."/>
            <person name="Lee Y.H."/>
            <person name="Lin Y.C."/>
            <person name="Lind M."/>
            <person name="Lindquist E."/>
            <person name="Lombard V."/>
            <person name="Lucas S."/>
            <person name="Lunden K."/>
            <person name="Morin E."/>
            <person name="Murat C."/>
            <person name="Park J."/>
            <person name="Raffaello T."/>
            <person name="Rouze P."/>
            <person name="Salamov A."/>
            <person name="Schmutz J."/>
            <person name="Solheim H."/>
            <person name="Stahlberg J."/>
            <person name="Velez H."/>
            <person name="de Vries R.P."/>
            <person name="Wiebenga A."/>
            <person name="Woodward S."/>
            <person name="Yakovlev I."/>
            <person name="Garbelotto M."/>
            <person name="Martin F."/>
            <person name="Grigoriev I.V."/>
            <person name="Stenlid J."/>
        </authorList>
    </citation>
    <scope>NUCLEOTIDE SEQUENCE [LARGE SCALE GENOMIC DNA]</scope>
    <source>
        <strain evidence="3 4">TC 32-1</strain>
    </source>
</reference>
<name>W4JXQ0_HETIT</name>
<dbReference type="OrthoDB" id="37537at2759"/>
<dbReference type="Proteomes" id="UP000030671">
    <property type="component" value="Unassembled WGS sequence"/>
</dbReference>
<dbReference type="GO" id="GO:0016491">
    <property type="term" value="F:oxidoreductase activity"/>
    <property type="evidence" value="ECO:0007669"/>
    <property type="project" value="UniProtKB-KW"/>
</dbReference>
<evidence type="ECO:0000256" key="1">
    <source>
        <dbReference type="ARBA" id="ARBA00023002"/>
    </source>
</evidence>
<dbReference type="KEGG" id="hir:HETIRDRAFT_411149"/>
<keyword evidence="4" id="KW-1185">Reference proteome</keyword>
<dbReference type="InterPro" id="IPR050791">
    <property type="entry name" value="Aldo-Keto_reductase"/>
</dbReference>
<gene>
    <name evidence="3" type="ORF">HETIRDRAFT_411149</name>
</gene>
<evidence type="ECO:0000313" key="3">
    <source>
        <dbReference type="EMBL" id="ETW77850.1"/>
    </source>
</evidence>
<keyword evidence="1" id="KW-0560">Oxidoreductase</keyword>
<dbReference type="SUPFAM" id="SSF51430">
    <property type="entry name" value="NAD(P)-linked oxidoreductase"/>
    <property type="match status" value="1"/>
</dbReference>
<dbReference type="FunCoup" id="W4JXQ0">
    <property type="interactions" value="296"/>
</dbReference>
<dbReference type="GO" id="GO:0005737">
    <property type="term" value="C:cytoplasm"/>
    <property type="evidence" value="ECO:0007669"/>
    <property type="project" value="TreeGrafter"/>
</dbReference>
<dbReference type="EMBL" id="KI925462">
    <property type="protein sequence ID" value="ETW77850.1"/>
    <property type="molecule type" value="Genomic_DNA"/>
</dbReference>
<dbReference type="InterPro" id="IPR036812">
    <property type="entry name" value="NAD(P)_OxRdtase_dom_sf"/>
</dbReference>
<evidence type="ECO:0000259" key="2">
    <source>
        <dbReference type="Pfam" id="PF00248"/>
    </source>
</evidence>
<dbReference type="InterPro" id="IPR023210">
    <property type="entry name" value="NADP_OxRdtase_dom"/>
</dbReference>
<dbReference type="RefSeq" id="XP_009549870.1">
    <property type="nucleotide sequence ID" value="XM_009551575.1"/>
</dbReference>
<dbReference type="PANTHER" id="PTHR43625:SF40">
    <property type="entry name" value="ALDO-KETO REDUCTASE YAKC [NADP(+)]"/>
    <property type="match status" value="1"/>
</dbReference>
<proteinExistence type="predicted"/>
<dbReference type="AlphaFoldDB" id="W4JXQ0"/>
<dbReference type="PANTHER" id="PTHR43625">
    <property type="entry name" value="AFLATOXIN B1 ALDEHYDE REDUCTASE"/>
    <property type="match status" value="1"/>
</dbReference>
<feature type="domain" description="NADP-dependent oxidoreductase" evidence="2">
    <location>
        <begin position="16"/>
        <end position="308"/>
    </location>
</feature>
<sequence>MSIPTRKLGGFQVNSIGFGAMGLSVGYGDAGSIEERLEFLDAVYARGSTFWDTSDAYQDNEELIGKWFAKTGKRKDIFLATKFGLADPTRFPNADPAYVKVAFENSLKKLQTDYVDLYYLHRADPTVPIEKTIAAMAELVKEGKVKAIGVSEVSAAALRRAHAVHPIAALQVEYSPLCLDVEFEKLNLFKTAQELGIAIVAYSPLGRGLLTGSFRTAESVPEGHYAKYIPRFNADNFPKIVKLADEFAAIGAKHKASSGQVVLAWLLAQGGNVFVIPGTKKVKYLEDNLGAAKVTLTSEEVAHLRSLAEEIHKTAPGERYPGEFNNLSFIDTPAL</sequence>
<dbReference type="PRINTS" id="PR00069">
    <property type="entry name" value="ALDKETRDTASE"/>
</dbReference>
<dbReference type="GeneID" id="20672924"/>
<dbReference type="Pfam" id="PF00248">
    <property type="entry name" value="Aldo_ket_red"/>
    <property type="match status" value="1"/>
</dbReference>
<organism evidence="3 4">
    <name type="scientific">Heterobasidion irregulare (strain TC 32-1)</name>
    <dbReference type="NCBI Taxonomy" id="747525"/>
    <lineage>
        <taxon>Eukaryota</taxon>
        <taxon>Fungi</taxon>
        <taxon>Dikarya</taxon>
        <taxon>Basidiomycota</taxon>
        <taxon>Agaricomycotina</taxon>
        <taxon>Agaricomycetes</taxon>
        <taxon>Russulales</taxon>
        <taxon>Bondarzewiaceae</taxon>
        <taxon>Heterobasidion</taxon>
        <taxon>Heterobasidion annosum species complex</taxon>
    </lineage>
</organism>
<dbReference type="InterPro" id="IPR020471">
    <property type="entry name" value="AKR"/>
</dbReference>
<dbReference type="HOGENOM" id="CLU_023205_2_1_1"/>
<dbReference type="Gene3D" id="3.20.20.100">
    <property type="entry name" value="NADP-dependent oxidoreductase domain"/>
    <property type="match status" value="1"/>
</dbReference>
<dbReference type="eggNOG" id="KOG1575">
    <property type="taxonomic scope" value="Eukaryota"/>
</dbReference>